<reference evidence="3" key="1">
    <citation type="submission" date="2018-05" db="EMBL/GenBank/DDBJ databases">
        <authorList>
            <person name="Li Y."/>
        </authorList>
    </citation>
    <scope>NUCLEOTIDE SEQUENCE [LARGE SCALE GENOMIC DNA]</scope>
    <source>
        <strain evidence="3">3d-2-2</strain>
    </source>
</reference>
<protein>
    <submittedName>
        <fullName evidence="2">FAD-binding protein</fullName>
    </submittedName>
</protein>
<dbReference type="RefSeq" id="WP_109060102.1">
    <property type="nucleotide sequence ID" value="NZ_QETA01000001.1"/>
</dbReference>
<dbReference type="Proteomes" id="UP000245212">
    <property type="component" value="Unassembled WGS sequence"/>
</dbReference>
<evidence type="ECO:0000313" key="3">
    <source>
        <dbReference type="Proteomes" id="UP000245212"/>
    </source>
</evidence>
<proteinExistence type="predicted"/>
<evidence type="ECO:0000259" key="1">
    <source>
        <dbReference type="PROSITE" id="PS51387"/>
    </source>
</evidence>
<feature type="domain" description="FAD-binding PCMH-type" evidence="1">
    <location>
        <begin position="40"/>
        <end position="267"/>
    </location>
</feature>
<dbReference type="InterPro" id="IPR016166">
    <property type="entry name" value="FAD-bd_PCMH"/>
</dbReference>
<evidence type="ECO:0000313" key="2">
    <source>
        <dbReference type="EMBL" id="PWF24697.1"/>
    </source>
</evidence>
<accession>A0A2V1K569</accession>
<keyword evidence="3" id="KW-1185">Reference proteome</keyword>
<gene>
    <name evidence="2" type="ORF">DD235_00410</name>
</gene>
<comment type="caution">
    <text evidence="2">The sequence shown here is derived from an EMBL/GenBank/DDBJ whole genome shotgun (WGS) entry which is preliminary data.</text>
</comment>
<dbReference type="EMBL" id="QETA01000001">
    <property type="protein sequence ID" value="PWF24697.1"/>
    <property type="molecule type" value="Genomic_DNA"/>
</dbReference>
<sequence>MQPSRRAFLTGRRPPESPWQIFCRRLARLLPDAYIEAPAEGRAPLAWAAPAEAAQVRQLRDWCAELGVQMAPAGVCQGLADAVEGPLARTAGIWSQRDPELPAVCIDVRRHLTHLVSEADGRLWRAGPGCTISQLPEVIADDLLAQCRGGDMQTLAAWFARGGRSRYLRAVDVMLADGTLERFGPFGVDGQRPLRSTVVQRLIPALFDLSREPQVQAWCDAQNWPLRYRLDAMRADDAHVPDLARLLAGSGGTLVWVEQVVFDLAREEADDASQQSAAEPQAVELERKIKALFDPRKILPHLPE</sequence>
<organism evidence="2 3">
    <name type="scientific">Corticimicrobacter populi</name>
    <dbReference type="NCBI Taxonomy" id="2175229"/>
    <lineage>
        <taxon>Bacteria</taxon>
        <taxon>Pseudomonadati</taxon>
        <taxon>Pseudomonadota</taxon>
        <taxon>Betaproteobacteria</taxon>
        <taxon>Burkholderiales</taxon>
        <taxon>Alcaligenaceae</taxon>
        <taxon>Corticimicrobacter</taxon>
    </lineage>
</organism>
<dbReference type="SUPFAM" id="SSF56176">
    <property type="entry name" value="FAD-binding/transporter-associated domain-like"/>
    <property type="match status" value="1"/>
</dbReference>
<dbReference type="PROSITE" id="PS51387">
    <property type="entry name" value="FAD_PCMH"/>
    <property type="match status" value="1"/>
</dbReference>
<dbReference type="InterPro" id="IPR036318">
    <property type="entry name" value="FAD-bd_PCMH-like_sf"/>
</dbReference>
<dbReference type="GO" id="GO:0071949">
    <property type="term" value="F:FAD binding"/>
    <property type="evidence" value="ECO:0007669"/>
    <property type="project" value="InterPro"/>
</dbReference>
<name>A0A2V1K569_9BURK</name>
<dbReference type="AlphaFoldDB" id="A0A2V1K569"/>